<dbReference type="InterPro" id="IPR014729">
    <property type="entry name" value="Rossmann-like_a/b/a_fold"/>
</dbReference>
<dbReference type="Pfam" id="PF00582">
    <property type="entry name" value="Usp"/>
    <property type="match status" value="1"/>
</dbReference>
<sequence>MKRILVPIDFSDNALNALEYARVLFNNEECTFFLLNVYVSNRSVMLSEEYNDAILGEMSDESEHELEALLKKLIKNNDHSNHEFKAISVPDTLLKAINSVSASKEIDYIVMGTKGAKGAKEIFLGSNTVKVINGINRCPVIVVPQSYVPKTPSIVAFSTNFKRTFHQNELAPLIEITASKGAKINIARIMAEEYLTDKQNANKEILKSLFQNLDHIFCKIDVENSETEALRDFAMQTESDLIALVHHKQNFFQKLMEEDVVDKISFNSPVPLLILPELK</sequence>
<dbReference type="InterPro" id="IPR006016">
    <property type="entry name" value="UspA"/>
</dbReference>
<dbReference type="Proteomes" id="UP001327027">
    <property type="component" value="Unassembled WGS sequence"/>
</dbReference>
<dbReference type="CDD" id="cd00293">
    <property type="entry name" value="USP-like"/>
    <property type="match status" value="1"/>
</dbReference>
<name>A0ABU5ZTI8_9FLAO</name>
<dbReference type="PANTHER" id="PTHR46268">
    <property type="entry name" value="STRESS RESPONSE PROTEIN NHAX"/>
    <property type="match status" value="1"/>
</dbReference>
<proteinExistence type="inferred from homology"/>
<dbReference type="Gene3D" id="3.40.50.620">
    <property type="entry name" value="HUPs"/>
    <property type="match status" value="2"/>
</dbReference>
<evidence type="ECO:0000256" key="1">
    <source>
        <dbReference type="ARBA" id="ARBA00008791"/>
    </source>
</evidence>
<dbReference type="EMBL" id="JAYKLX010000003">
    <property type="protein sequence ID" value="MEB3345340.1"/>
    <property type="molecule type" value="Genomic_DNA"/>
</dbReference>
<protein>
    <submittedName>
        <fullName evidence="3">Universal stress protein</fullName>
    </submittedName>
</protein>
<accession>A0ABU5ZTI8</accession>
<dbReference type="PRINTS" id="PR01438">
    <property type="entry name" value="UNVRSLSTRESS"/>
</dbReference>
<evidence type="ECO:0000259" key="2">
    <source>
        <dbReference type="Pfam" id="PF00582"/>
    </source>
</evidence>
<gene>
    <name evidence="3" type="ORF">U6A24_07720</name>
</gene>
<organism evidence="3 4">
    <name type="scientific">Aquimarina gracilis</name>
    <dbReference type="NCBI Taxonomy" id="874422"/>
    <lineage>
        <taxon>Bacteria</taxon>
        <taxon>Pseudomonadati</taxon>
        <taxon>Bacteroidota</taxon>
        <taxon>Flavobacteriia</taxon>
        <taxon>Flavobacteriales</taxon>
        <taxon>Flavobacteriaceae</taxon>
        <taxon>Aquimarina</taxon>
    </lineage>
</organism>
<comment type="caution">
    <text evidence="3">The sequence shown here is derived from an EMBL/GenBank/DDBJ whole genome shotgun (WGS) entry which is preliminary data.</text>
</comment>
<dbReference type="RefSeq" id="WP_324179367.1">
    <property type="nucleotide sequence ID" value="NZ_BAABAW010000008.1"/>
</dbReference>
<keyword evidence="4" id="KW-1185">Reference proteome</keyword>
<evidence type="ECO:0000313" key="3">
    <source>
        <dbReference type="EMBL" id="MEB3345340.1"/>
    </source>
</evidence>
<dbReference type="SUPFAM" id="SSF52402">
    <property type="entry name" value="Adenine nucleotide alpha hydrolases-like"/>
    <property type="match status" value="2"/>
</dbReference>
<feature type="domain" description="UspA" evidence="2">
    <location>
        <begin position="1"/>
        <end position="144"/>
    </location>
</feature>
<evidence type="ECO:0000313" key="4">
    <source>
        <dbReference type="Proteomes" id="UP001327027"/>
    </source>
</evidence>
<dbReference type="InterPro" id="IPR006015">
    <property type="entry name" value="Universal_stress_UspA"/>
</dbReference>
<reference evidence="3 4" key="1">
    <citation type="journal article" date="2013" name="Int. J. Syst. Evol. Microbiol.">
        <title>Aquimarina gracilis sp. nov., isolated from the gut microflora of a mussel, Mytilus coruscus, and emended description of Aquimarina spongiae.</title>
        <authorList>
            <person name="Park S.C."/>
            <person name="Choe H.N."/>
            <person name="Baik K.S."/>
            <person name="Seong C.N."/>
        </authorList>
    </citation>
    <scope>NUCLEOTIDE SEQUENCE [LARGE SCALE GENOMIC DNA]</scope>
    <source>
        <strain evidence="3 4">PSC32</strain>
    </source>
</reference>
<comment type="similarity">
    <text evidence="1">Belongs to the universal stress protein A family.</text>
</comment>
<dbReference type="PANTHER" id="PTHR46268:SF6">
    <property type="entry name" value="UNIVERSAL STRESS PROTEIN UP12"/>
    <property type="match status" value="1"/>
</dbReference>